<evidence type="ECO:0000256" key="1">
    <source>
        <dbReference type="ARBA" id="ARBA00008894"/>
    </source>
</evidence>
<evidence type="ECO:0000259" key="10">
    <source>
        <dbReference type="Pfam" id="PF23598"/>
    </source>
</evidence>
<dbReference type="FunFam" id="1.10.10.10:FF:000322">
    <property type="entry name" value="Probable disease resistance protein At1g63360"/>
    <property type="match status" value="1"/>
</dbReference>
<dbReference type="PRINTS" id="PR00364">
    <property type="entry name" value="DISEASERSIST"/>
</dbReference>
<evidence type="ECO:0000256" key="5">
    <source>
        <dbReference type="ARBA" id="ARBA00022821"/>
    </source>
</evidence>
<evidence type="ECO:0000259" key="8">
    <source>
        <dbReference type="Pfam" id="PF18052"/>
    </source>
</evidence>
<evidence type="ECO:0000256" key="3">
    <source>
        <dbReference type="ARBA" id="ARBA00022737"/>
    </source>
</evidence>
<dbReference type="InterPro" id="IPR032675">
    <property type="entry name" value="LRR_dom_sf"/>
</dbReference>
<keyword evidence="2" id="KW-0433">Leucine-rich repeat</keyword>
<evidence type="ECO:0000256" key="2">
    <source>
        <dbReference type="ARBA" id="ARBA00022614"/>
    </source>
</evidence>
<dbReference type="InterPro" id="IPR058922">
    <property type="entry name" value="WHD_DRP"/>
</dbReference>
<keyword evidence="4" id="KW-0547">Nucleotide-binding</keyword>
<dbReference type="InterPro" id="IPR038005">
    <property type="entry name" value="RX-like_CC"/>
</dbReference>
<dbReference type="InterPro" id="IPR002182">
    <property type="entry name" value="NB-ARC"/>
</dbReference>
<keyword evidence="6" id="KW-0175">Coiled coil</keyword>
<feature type="domain" description="Disease resistance N-terminal" evidence="8">
    <location>
        <begin position="9"/>
        <end position="93"/>
    </location>
</feature>
<reference evidence="12" key="2">
    <citation type="submission" date="2013-12" db="EMBL/GenBank/DDBJ databases">
        <authorList>
            <person name="Yu Y."/>
            <person name="Lee S."/>
            <person name="de Baynast K."/>
            <person name="Wissotski M."/>
            <person name="Liu L."/>
            <person name="Talag J."/>
            <person name="Goicoechea J."/>
            <person name="Angelova A."/>
            <person name="Jetty R."/>
            <person name="Kudrna D."/>
            <person name="Golser W."/>
            <person name="Rivera L."/>
            <person name="Zhang J."/>
            <person name="Wing R."/>
        </authorList>
    </citation>
    <scope>NUCLEOTIDE SEQUENCE</scope>
</reference>
<feature type="domain" description="Disease resistance R13L4/SHOC-2-like LRR" evidence="10">
    <location>
        <begin position="539"/>
        <end position="898"/>
    </location>
</feature>
<dbReference type="Proteomes" id="UP000032180">
    <property type="component" value="Chromosome 11"/>
</dbReference>
<evidence type="ECO:0000256" key="4">
    <source>
        <dbReference type="ARBA" id="ARBA00022741"/>
    </source>
</evidence>
<dbReference type="CDD" id="cd14798">
    <property type="entry name" value="RX-CC_like"/>
    <property type="match status" value="1"/>
</dbReference>
<evidence type="ECO:0000259" key="9">
    <source>
        <dbReference type="Pfam" id="PF23559"/>
    </source>
</evidence>
<dbReference type="InterPro" id="IPR055414">
    <property type="entry name" value="LRR_R13L4/SHOC2-like"/>
</dbReference>
<dbReference type="GO" id="GO:0042742">
    <property type="term" value="P:defense response to bacterium"/>
    <property type="evidence" value="ECO:0007669"/>
    <property type="project" value="UniProtKB-ARBA"/>
</dbReference>
<dbReference type="PANTHER" id="PTHR23155:SF1227">
    <property type="entry name" value="OS11G0462500 PROTEIN"/>
    <property type="match status" value="1"/>
</dbReference>
<dbReference type="Pfam" id="PF23598">
    <property type="entry name" value="LRR_14"/>
    <property type="match status" value="1"/>
</dbReference>
<keyword evidence="3" id="KW-0677">Repeat</keyword>
<dbReference type="InterPro" id="IPR027417">
    <property type="entry name" value="P-loop_NTPase"/>
</dbReference>
<dbReference type="SUPFAM" id="SSF52058">
    <property type="entry name" value="L domain-like"/>
    <property type="match status" value="1"/>
</dbReference>
<keyword evidence="12" id="KW-1185">Reference proteome</keyword>
<evidence type="ECO:0000259" key="7">
    <source>
        <dbReference type="Pfam" id="PF00931"/>
    </source>
</evidence>
<dbReference type="GO" id="GO:0009626">
    <property type="term" value="P:plant-type hypersensitive response"/>
    <property type="evidence" value="ECO:0007669"/>
    <property type="project" value="UniProtKB-ARBA"/>
</dbReference>
<dbReference type="InterPro" id="IPR036388">
    <property type="entry name" value="WH-like_DNA-bd_sf"/>
</dbReference>
<dbReference type="InterPro" id="IPR044974">
    <property type="entry name" value="Disease_R_plants"/>
</dbReference>
<evidence type="ECO:0000256" key="6">
    <source>
        <dbReference type="ARBA" id="ARBA00023054"/>
    </source>
</evidence>
<dbReference type="PANTHER" id="PTHR23155">
    <property type="entry name" value="DISEASE RESISTANCE PROTEIN RP"/>
    <property type="match status" value="1"/>
</dbReference>
<dbReference type="Gene3D" id="3.80.10.10">
    <property type="entry name" value="Ribonuclease Inhibitor"/>
    <property type="match status" value="1"/>
</dbReference>
<dbReference type="Pfam" id="PF00931">
    <property type="entry name" value="NB-ARC"/>
    <property type="match status" value="1"/>
</dbReference>
<dbReference type="eggNOG" id="KOG4658">
    <property type="taxonomic scope" value="Eukaryota"/>
</dbReference>
<name>A0A0D9XRX9_9ORYZ</name>
<dbReference type="Pfam" id="PF18052">
    <property type="entry name" value="Rx_N"/>
    <property type="match status" value="1"/>
</dbReference>
<reference evidence="11 12" key="1">
    <citation type="submission" date="2012-08" db="EMBL/GenBank/DDBJ databases">
        <title>Oryza genome evolution.</title>
        <authorList>
            <person name="Wing R.A."/>
        </authorList>
    </citation>
    <scope>NUCLEOTIDE SEQUENCE</scope>
</reference>
<dbReference type="STRING" id="77586.A0A0D9XRX9"/>
<organism evidence="11 12">
    <name type="scientific">Leersia perrieri</name>
    <dbReference type="NCBI Taxonomy" id="77586"/>
    <lineage>
        <taxon>Eukaryota</taxon>
        <taxon>Viridiplantae</taxon>
        <taxon>Streptophyta</taxon>
        <taxon>Embryophyta</taxon>
        <taxon>Tracheophyta</taxon>
        <taxon>Spermatophyta</taxon>
        <taxon>Magnoliopsida</taxon>
        <taxon>Liliopsida</taxon>
        <taxon>Poales</taxon>
        <taxon>Poaceae</taxon>
        <taxon>BOP clade</taxon>
        <taxon>Oryzoideae</taxon>
        <taxon>Oryzeae</taxon>
        <taxon>Oryzinae</taxon>
        <taxon>Leersia</taxon>
    </lineage>
</organism>
<protein>
    <recommendedName>
        <fullName evidence="13">NB-ARC domain-containing protein</fullName>
    </recommendedName>
</protein>
<feature type="domain" description="Disease resistance protein winged helix" evidence="9">
    <location>
        <begin position="422"/>
        <end position="493"/>
    </location>
</feature>
<dbReference type="GO" id="GO:0043531">
    <property type="term" value="F:ADP binding"/>
    <property type="evidence" value="ECO:0007669"/>
    <property type="project" value="InterPro"/>
</dbReference>
<comment type="similarity">
    <text evidence="1">Belongs to the disease resistance NB-LRR family.</text>
</comment>
<dbReference type="Gene3D" id="1.10.10.10">
    <property type="entry name" value="Winged helix-like DNA-binding domain superfamily/Winged helix DNA-binding domain"/>
    <property type="match status" value="1"/>
</dbReference>
<dbReference type="Pfam" id="PF23559">
    <property type="entry name" value="WHD_DRP"/>
    <property type="match status" value="1"/>
</dbReference>
<proteinExistence type="inferred from homology"/>
<feature type="domain" description="NB-ARC" evidence="7">
    <location>
        <begin position="179"/>
        <end position="332"/>
    </location>
</feature>
<keyword evidence="5" id="KW-0611">Plant defense</keyword>
<reference evidence="11" key="3">
    <citation type="submission" date="2015-04" db="UniProtKB">
        <authorList>
            <consortium name="EnsemblPlants"/>
        </authorList>
    </citation>
    <scope>IDENTIFICATION</scope>
</reference>
<dbReference type="EnsemblPlants" id="LPERR11G10400.1">
    <property type="protein sequence ID" value="LPERR11G10400.1"/>
    <property type="gene ID" value="LPERR11G10400"/>
</dbReference>
<evidence type="ECO:0000313" key="12">
    <source>
        <dbReference type="Proteomes" id="UP000032180"/>
    </source>
</evidence>
<evidence type="ECO:0008006" key="13">
    <source>
        <dbReference type="Google" id="ProtNLM"/>
    </source>
</evidence>
<dbReference type="SUPFAM" id="SSF52540">
    <property type="entry name" value="P-loop containing nucleoside triphosphate hydrolases"/>
    <property type="match status" value="1"/>
</dbReference>
<dbReference type="Gene3D" id="3.40.50.300">
    <property type="entry name" value="P-loop containing nucleotide triphosphate hydrolases"/>
    <property type="match status" value="1"/>
</dbReference>
<dbReference type="AlphaFoldDB" id="A0A0D9XRX9"/>
<dbReference type="InterPro" id="IPR041118">
    <property type="entry name" value="Rx_N"/>
</dbReference>
<dbReference type="Gramene" id="LPERR11G10400.1">
    <property type="protein sequence ID" value="LPERR11G10400.1"/>
    <property type="gene ID" value="LPERR11G10400"/>
</dbReference>
<sequence length="953" mass="108027">METAVLSTVLNMLGPKLYTFLQQNHELRRNLEHDIHYIQNELRMIAALIDEHEHRPKHSGTVQGVWIQGVRELAYAMEDCIDRFMHQMTKSGHRLATMAVRTKFATVIQKLRKKSEDLSKLRENYTTVGSSNGNDTDESTISRTFLAYERHAPASDTVPVGMDDPQDEILEMIRETEGQRRQLKVISLVGFDGLGKTLLAMKIYQSAVVCEEFHPRAWVSAAGKSAWDILKEILRQLGSQSQEVDDYSDINKLITSLKECLQAKRFFIVIDGIQREYWNSIIKDAFPVDTGSTSILMVTTAIHSIANACSSGNGHVYVMSPLDKEHSRELFLRESSWDDYPYGSERALSTKCDGLPLALVSTAQFLQSKGQQMPQEFAKLCDNLGMHLEREDTLARMKHVLVRNYTSLPGHAIKACLLYFGIFPSGHLIRREKLIMRWSAEGLVEADPFRSRLDVAMDYFKELINRSIIQPVAVSSNTEVKTCQTHGMMLEFILHKSLCDNYITLLYDQARLPDQIRCLSVQHNQARRGKMNSDIDLSHVRSLTIFGEADDSVLEFSSYELLRVLDLEECNNLKDKHLRKICNLLMLRYLSLGGAVTTLPKEITKLKLLETLDIRRTKINILPIQVIKLPHLTHLFGFFKLEDVGQNMSKLQNYLSKKSKLETLEGFFTDNDQGFPQLLDSMINLAKVKIWWENISNASSNTTHLSNGIQVFIQRGTDMNDVRSLSLNFEECIQDQENILNFSLEDSCYLSSLKLKGKINRLPAFVTSLKGLTELSLSCSDLLNGDVLAALSNVHCLHHLKLTTGNLHKLVIRHGLLKSLRRLSIVVKSMTQPEIQQGALPNLESFRLLCKDLNGLCGISIHYFGPECLKEVTLDERMDHETKEMWKQAVKNHPRRPKVSFVKTGEVDQMQNMEVARPAENGATLALAAGIPRSVPAVDIQRQINNGSEVYVA</sequence>
<evidence type="ECO:0000313" key="11">
    <source>
        <dbReference type="EnsemblPlants" id="LPERR11G10400.1"/>
    </source>
</evidence>
<dbReference type="HOGENOM" id="CLU_000837_25_2_1"/>
<dbReference type="Gene3D" id="1.20.5.4130">
    <property type="match status" value="1"/>
</dbReference>
<accession>A0A0D9XRX9</accession>
<dbReference type="GO" id="GO:0002758">
    <property type="term" value="P:innate immune response-activating signaling pathway"/>
    <property type="evidence" value="ECO:0007669"/>
    <property type="project" value="UniProtKB-ARBA"/>
</dbReference>